<feature type="transmembrane region" description="Helical" evidence="9">
    <location>
        <begin position="234"/>
        <end position="254"/>
    </location>
</feature>
<feature type="transmembrane region" description="Helical" evidence="9">
    <location>
        <begin position="349"/>
        <end position="368"/>
    </location>
</feature>
<dbReference type="InterPro" id="IPR050297">
    <property type="entry name" value="LipidA_mod_glycosyltrf_83"/>
</dbReference>
<evidence type="ECO:0000259" key="11">
    <source>
        <dbReference type="Pfam" id="PF24878"/>
    </source>
</evidence>
<evidence type="ECO:0000256" key="5">
    <source>
        <dbReference type="ARBA" id="ARBA00022692"/>
    </source>
</evidence>
<evidence type="ECO:0000256" key="4">
    <source>
        <dbReference type="ARBA" id="ARBA00022679"/>
    </source>
</evidence>
<dbReference type="GO" id="GO:0016763">
    <property type="term" value="F:pentosyltransferase activity"/>
    <property type="evidence" value="ECO:0007669"/>
    <property type="project" value="TreeGrafter"/>
</dbReference>
<protein>
    <submittedName>
        <fullName evidence="12">Mannosyl transferase</fullName>
    </submittedName>
</protein>
<dbReference type="GO" id="GO:0005886">
    <property type="term" value="C:plasma membrane"/>
    <property type="evidence" value="ECO:0007669"/>
    <property type="project" value="UniProtKB-SubCell"/>
</dbReference>
<feature type="transmembrane region" description="Helical" evidence="9">
    <location>
        <begin position="164"/>
        <end position="182"/>
    </location>
</feature>
<dbReference type="Pfam" id="PF13231">
    <property type="entry name" value="PMT_2"/>
    <property type="match status" value="1"/>
</dbReference>
<evidence type="ECO:0000256" key="2">
    <source>
        <dbReference type="ARBA" id="ARBA00022475"/>
    </source>
</evidence>
<organism evidence="12 13">
    <name type="scientific">Streptomyces lydicus</name>
    <dbReference type="NCBI Taxonomy" id="47763"/>
    <lineage>
        <taxon>Bacteria</taxon>
        <taxon>Bacillati</taxon>
        <taxon>Actinomycetota</taxon>
        <taxon>Actinomycetes</taxon>
        <taxon>Kitasatosporales</taxon>
        <taxon>Streptomycetaceae</taxon>
        <taxon>Streptomyces</taxon>
    </lineage>
</organism>
<evidence type="ECO:0000256" key="8">
    <source>
        <dbReference type="SAM" id="MobiDB-lite"/>
    </source>
</evidence>
<proteinExistence type="predicted"/>
<feature type="transmembrane region" description="Helical" evidence="9">
    <location>
        <begin position="35"/>
        <end position="53"/>
    </location>
</feature>
<dbReference type="Pfam" id="PF24878">
    <property type="entry name" value="YkcB_C"/>
    <property type="match status" value="1"/>
</dbReference>
<feature type="transmembrane region" description="Helical" evidence="9">
    <location>
        <begin position="374"/>
        <end position="394"/>
    </location>
</feature>
<reference evidence="12 13" key="1">
    <citation type="submission" date="2016-09" db="EMBL/GenBank/DDBJ databases">
        <title>Complete genome sequencing of Streptomyces lydicus 103 and metabolic pathways analysis of antibiotic biosynthesis.</title>
        <authorList>
            <person name="Jia N."/>
            <person name="Ding M.-Z."/>
            <person name="Gao F."/>
            <person name="Yuan Y.-J."/>
        </authorList>
    </citation>
    <scope>NUCLEOTIDE SEQUENCE [LARGE SCALE GENOMIC DNA]</scope>
    <source>
        <strain evidence="12 13">103</strain>
    </source>
</reference>
<evidence type="ECO:0000256" key="3">
    <source>
        <dbReference type="ARBA" id="ARBA00022676"/>
    </source>
</evidence>
<evidence type="ECO:0000256" key="6">
    <source>
        <dbReference type="ARBA" id="ARBA00022989"/>
    </source>
</evidence>
<evidence type="ECO:0000256" key="7">
    <source>
        <dbReference type="ARBA" id="ARBA00023136"/>
    </source>
</evidence>
<sequence>MATAPVTRDSPDRSHLTGGDRRTVRHQPAAERWEVWTLLLILAMASVLYVWGIDHAGVHPYYSAAVRSMASNWHAFVFGGLDPSGSITLDKIPGALWPQALSVKLFGPYDWAAALPQAIEGVLTVWALHRIVRAWAGAVAGLLAALVLTLTPITVALNRHTIPDTLLVLLLVLAAGSLQKAVSTGKLLPLLVCGTWVGLAFHAKMLQAWLVLPVFAAVYQLAAPGSRLDRAWRLLLAGITALVVSCSWLLLVWATPAADRPYADGTSNNNPFTLVFGYNGLSRFGHDPHALGAVAGTAASRTTGNTGWTMLVNHSVGPQISWLLPLTVLALVLGLLWRTGRPRTDGPRAGFLLWGGWLGVHVVVFSTSNGNHGYYTAVLAPALAALAGGGAALFRAEYRAGGRRRAALPAAVGLTALWTVVIDGPHSRFAPWLLPVVLMLGLCGTVGLWTCGTRSTRRAVHSALAAGLASALLAPAVWATSCLDPRYAGSPMSPLAGPVGPGYLDMRHHRTRTRANALNTPSTRDAALLGYLTAHRSREKYLLATQAAYGAEPLLRATSRPVLVMGGFTGLTPFPTAQQLTTLVSAHRLRYALLTSRRPSTPATVWVKRNCTRVPSRAYGRTSDGSFTLYDCAP</sequence>
<feature type="transmembrane region" description="Helical" evidence="9">
    <location>
        <begin position="320"/>
        <end position="337"/>
    </location>
</feature>
<dbReference type="GO" id="GO:0010041">
    <property type="term" value="P:response to iron(III) ion"/>
    <property type="evidence" value="ECO:0007669"/>
    <property type="project" value="TreeGrafter"/>
</dbReference>
<evidence type="ECO:0000259" key="10">
    <source>
        <dbReference type="Pfam" id="PF13231"/>
    </source>
</evidence>
<dbReference type="Proteomes" id="UP000094094">
    <property type="component" value="Chromosome"/>
</dbReference>
<comment type="subcellular location">
    <subcellularLocation>
        <location evidence="1">Cell membrane</location>
        <topology evidence="1">Multi-pass membrane protein</topology>
    </subcellularLocation>
</comment>
<dbReference type="EMBL" id="CP017157">
    <property type="protein sequence ID" value="AOP49314.1"/>
    <property type="molecule type" value="Genomic_DNA"/>
</dbReference>
<keyword evidence="13" id="KW-1185">Reference proteome</keyword>
<keyword evidence="4 12" id="KW-0808">Transferase</keyword>
<dbReference type="InterPro" id="IPR056785">
    <property type="entry name" value="YkcA/B-like_C"/>
</dbReference>
<keyword evidence="6 9" id="KW-1133">Transmembrane helix</keyword>
<feature type="transmembrane region" description="Helical" evidence="9">
    <location>
        <begin position="202"/>
        <end position="222"/>
    </location>
</feature>
<dbReference type="GO" id="GO:0009103">
    <property type="term" value="P:lipopolysaccharide biosynthetic process"/>
    <property type="evidence" value="ECO:0007669"/>
    <property type="project" value="UniProtKB-ARBA"/>
</dbReference>
<dbReference type="OrthoDB" id="5241882at2"/>
<accession>A0A1D7VRH7</accession>
<dbReference type="PANTHER" id="PTHR33908:SF3">
    <property type="entry name" value="UNDECAPRENYL PHOSPHATE-ALPHA-4-AMINO-4-DEOXY-L-ARABINOSE ARABINOSYL TRANSFERASE"/>
    <property type="match status" value="1"/>
</dbReference>
<feature type="region of interest" description="Disordered" evidence="8">
    <location>
        <begin position="1"/>
        <end position="23"/>
    </location>
</feature>
<name>A0A1D7VRH7_9ACTN</name>
<dbReference type="PANTHER" id="PTHR33908">
    <property type="entry name" value="MANNOSYLTRANSFERASE YKCB-RELATED"/>
    <property type="match status" value="1"/>
</dbReference>
<feature type="transmembrane region" description="Helical" evidence="9">
    <location>
        <begin position="459"/>
        <end position="478"/>
    </location>
</feature>
<feature type="compositionally biased region" description="Basic and acidic residues" evidence="8">
    <location>
        <begin position="9"/>
        <end position="23"/>
    </location>
</feature>
<feature type="transmembrane region" description="Helical" evidence="9">
    <location>
        <begin position="134"/>
        <end position="157"/>
    </location>
</feature>
<feature type="domain" description="Putative mannosyltransferase YkcA/B-like C-terminal" evidence="11">
    <location>
        <begin position="528"/>
        <end position="610"/>
    </location>
</feature>
<keyword evidence="5 9" id="KW-0812">Transmembrane</keyword>
<evidence type="ECO:0000313" key="12">
    <source>
        <dbReference type="EMBL" id="AOP49314.1"/>
    </source>
</evidence>
<evidence type="ECO:0000256" key="9">
    <source>
        <dbReference type="SAM" id="Phobius"/>
    </source>
</evidence>
<gene>
    <name evidence="12" type="ORF">SL103_26430</name>
</gene>
<dbReference type="KEGG" id="slc:SL103_26430"/>
<dbReference type="AlphaFoldDB" id="A0A1D7VRH7"/>
<evidence type="ECO:0000256" key="1">
    <source>
        <dbReference type="ARBA" id="ARBA00004651"/>
    </source>
</evidence>
<keyword evidence="2" id="KW-1003">Cell membrane</keyword>
<dbReference type="InterPro" id="IPR038731">
    <property type="entry name" value="RgtA/B/C-like"/>
</dbReference>
<feature type="transmembrane region" description="Helical" evidence="9">
    <location>
        <begin position="406"/>
        <end position="426"/>
    </location>
</feature>
<feature type="transmembrane region" description="Helical" evidence="9">
    <location>
        <begin position="432"/>
        <end position="452"/>
    </location>
</feature>
<keyword evidence="7 9" id="KW-0472">Membrane</keyword>
<keyword evidence="3" id="KW-0328">Glycosyltransferase</keyword>
<evidence type="ECO:0000313" key="13">
    <source>
        <dbReference type="Proteomes" id="UP000094094"/>
    </source>
</evidence>
<feature type="domain" description="Glycosyltransferase RgtA/B/C/D-like" evidence="10">
    <location>
        <begin position="91"/>
        <end position="247"/>
    </location>
</feature>